<protein>
    <submittedName>
        <fullName evidence="2">Uncharacterized protein</fullName>
    </submittedName>
</protein>
<organism evidence="2 3">
    <name type="scientific">Oryza glaberrima</name>
    <name type="common">African rice</name>
    <dbReference type="NCBI Taxonomy" id="4538"/>
    <lineage>
        <taxon>Eukaryota</taxon>
        <taxon>Viridiplantae</taxon>
        <taxon>Streptophyta</taxon>
        <taxon>Embryophyta</taxon>
        <taxon>Tracheophyta</taxon>
        <taxon>Spermatophyta</taxon>
        <taxon>Magnoliopsida</taxon>
        <taxon>Liliopsida</taxon>
        <taxon>Poales</taxon>
        <taxon>Poaceae</taxon>
        <taxon>BOP clade</taxon>
        <taxon>Oryzoideae</taxon>
        <taxon>Oryzeae</taxon>
        <taxon>Oryzinae</taxon>
        <taxon>Oryza</taxon>
    </lineage>
</organism>
<reference evidence="2" key="1">
    <citation type="submission" date="2015-06" db="UniProtKB">
        <authorList>
            <consortium name="EnsemblPlants"/>
        </authorList>
    </citation>
    <scope>IDENTIFICATION</scope>
</reference>
<keyword evidence="1" id="KW-0472">Membrane</keyword>
<name>I1P3F0_ORYGL</name>
<feature type="transmembrane region" description="Helical" evidence="1">
    <location>
        <begin position="23"/>
        <end position="42"/>
    </location>
</feature>
<evidence type="ECO:0000313" key="3">
    <source>
        <dbReference type="Proteomes" id="UP000007306"/>
    </source>
</evidence>
<evidence type="ECO:0000313" key="2">
    <source>
        <dbReference type="EnsemblPlants" id="ORGLA02G0250600.1"/>
    </source>
</evidence>
<sequence>TYECHCWVPARCRQVRRPMIPSLRHAGASWFAVIAPFVRNVFTSSSRRRRDVSSPHQHHIVTSVRDAFSSSCRDEMSVHSAFPLSVKIGVVRPWRFPPLVKNRCHSSVILSFVEIDVAVRPCIGASLVYINIKQKWCRL</sequence>
<dbReference type="Gramene" id="ORGLA02G0250600.1">
    <property type="protein sequence ID" value="ORGLA02G0250600.1"/>
    <property type="gene ID" value="ORGLA02G0250600"/>
</dbReference>
<keyword evidence="1" id="KW-1133">Transmembrane helix</keyword>
<dbReference type="Proteomes" id="UP000007306">
    <property type="component" value="Chromosome 2"/>
</dbReference>
<dbReference type="AlphaFoldDB" id="I1P3F0"/>
<accession>I1P3F0</accession>
<dbReference type="EnsemblPlants" id="ORGLA02G0250600.1">
    <property type="protein sequence ID" value="ORGLA02G0250600.1"/>
    <property type="gene ID" value="ORGLA02G0250600"/>
</dbReference>
<keyword evidence="1" id="KW-0812">Transmembrane</keyword>
<evidence type="ECO:0000256" key="1">
    <source>
        <dbReference type="SAM" id="Phobius"/>
    </source>
</evidence>
<keyword evidence="3" id="KW-1185">Reference proteome</keyword>
<proteinExistence type="predicted"/>
<reference evidence="2 3" key="2">
    <citation type="submission" date="2018-04" db="EMBL/GenBank/DDBJ databases">
        <title>OglaRS2 (Oryza glaberrima Reference Sequence Version 2).</title>
        <authorList>
            <person name="Zhang J."/>
            <person name="Kudrna D."/>
            <person name="Lee S."/>
            <person name="Talag J."/>
            <person name="Rajasekar S."/>
            <person name="Wing R.A."/>
        </authorList>
    </citation>
    <scope>NUCLEOTIDE SEQUENCE [LARGE SCALE GENOMIC DNA]</scope>
    <source>
        <strain evidence="2 3">cv. IRGC 96717</strain>
    </source>
</reference>
<dbReference type="HOGENOM" id="CLU_1850309_0_0_1"/>